<evidence type="ECO:0000259" key="2">
    <source>
        <dbReference type="Pfam" id="PF11860"/>
    </source>
</evidence>
<dbReference type="Proteomes" id="UP000054977">
    <property type="component" value="Unassembled WGS sequence"/>
</dbReference>
<comment type="caution">
    <text evidence="3">The sequence shown here is derived from an EMBL/GenBank/DDBJ whole genome shotgun (WGS) entry which is preliminary data.</text>
</comment>
<dbReference type="InterPro" id="IPR036366">
    <property type="entry name" value="PGBDSf"/>
</dbReference>
<evidence type="ECO:0000259" key="1">
    <source>
        <dbReference type="Pfam" id="PF01471"/>
    </source>
</evidence>
<accession>A0A158IN24</accession>
<feature type="domain" description="N-acetylmuramidase" evidence="2">
    <location>
        <begin position="61"/>
        <end position="224"/>
    </location>
</feature>
<dbReference type="SUPFAM" id="SSF47090">
    <property type="entry name" value="PGBD-like"/>
    <property type="match status" value="1"/>
</dbReference>
<dbReference type="EMBL" id="FCNW02000038">
    <property type="protein sequence ID" value="SAL57935.1"/>
    <property type="molecule type" value="Genomic_DNA"/>
</dbReference>
<feature type="domain" description="Peptidoglycan binding-like" evidence="1">
    <location>
        <begin position="235"/>
        <end position="278"/>
    </location>
</feature>
<dbReference type="InterPro" id="IPR024408">
    <property type="entry name" value="Muramidase"/>
</dbReference>
<dbReference type="AlphaFoldDB" id="A0A158IN24"/>
<evidence type="ECO:0000313" key="3">
    <source>
        <dbReference type="EMBL" id="SAL57935.1"/>
    </source>
</evidence>
<dbReference type="InterPro" id="IPR036365">
    <property type="entry name" value="PGBD-like_sf"/>
</dbReference>
<proteinExistence type="predicted"/>
<protein>
    <submittedName>
        <fullName evidence="3">Phage-encoded peptidoglycan binding protein</fullName>
    </submittedName>
</protein>
<dbReference type="InterPro" id="IPR002477">
    <property type="entry name" value="Peptidoglycan-bd-like"/>
</dbReference>
<evidence type="ECO:0000313" key="4">
    <source>
        <dbReference type="Proteomes" id="UP000054977"/>
    </source>
</evidence>
<keyword evidence="4" id="KW-1185">Reference proteome</keyword>
<gene>
    <name evidence="3" type="ORF">AWB65_05110</name>
</gene>
<reference evidence="3" key="1">
    <citation type="submission" date="2016-01" db="EMBL/GenBank/DDBJ databases">
        <authorList>
            <person name="Peeters C."/>
        </authorList>
    </citation>
    <scope>NUCLEOTIDE SEQUENCE [LARGE SCALE GENOMIC DNA]</scope>
    <source>
        <strain evidence="3">LMG 22934</strain>
    </source>
</reference>
<dbReference type="Gene3D" id="1.10.101.10">
    <property type="entry name" value="PGBD-like superfamily/PGBD"/>
    <property type="match status" value="1"/>
</dbReference>
<dbReference type="Pfam" id="PF01471">
    <property type="entry name" value="PG_binding_1"/>
    <property type="match status" value="1"/>
</dbReference>
<name>A0A158IN24_9BURK</name>
<sequence length="297" mass="32065">MTNRQRGMYPRRIPPSRGDCLEYGTIDTEVTTMTIPLNGNAAPLDEDGVGNALDTLGINAPELWAVLAVETRACGYLADGRPAILFERHKFHAETKGQFDASHPDVSAPTAGGYGAGGAHQYDRLAEAAALDETAALRSASWGLGQVMGFNFSSAGYSSVQDMVSAMTRSESDQLQATARLMVGNGWQKPLRQHDWATFARNYNGPDFRANNYDVRLSGAFSKFVSGGTPDLTLRAAQVYLTYLGLEPGAIDGVMGRFTRSALNAFEAQKQLPLTDGVDVNLLGVLRQAAQDKRARQ</sequence>
<dbReference type="STRING" id="326474.AWB65_05110"/>
<dbReference type="Pfam" id="PF11860">
    <property type="entry name" value="Muramidase"/>
    <property type="match status" value="1"/>
</dbReference>
<organism evidence="3 4">
    <name type="scientific">Caballeronia humi</name>
    <dbReference type="NCBI Taxonomy" id="326474"/>
    <lineage>
        <taxon>Bacteria</taxon>
        <taxon>Pseudomonadati</taxon>
        <taxon>Pseudomonadota</taxon>
        <taxon>Betaproteobacteria</taxon>
        <taxon>Burkholderiales</taxon>
        <taxon>Burkholderiaceae</taxon>
        <taxon>Caballeronia</taxon>
    </lineage>
</organism>